<evidence type="ECO:0000256" key="1">
    <source>
        <dbReference type="ARBA" id="ARBA00022737"/>
    </source>
</evidence>
<feature type="repeat" description="PPR" evidence="2">
    <location>
        <begin position="323"/>
        <end position="358"/>
    </location>
</feature>
<keyword evidence="4" id="KW-1185">Reference proteome</keyword>
<dbReference type="PROSITE" id="PS51375">
    <property type="entry name" value="PPR"/>
    <property type="match status" value="4"/>
</dbReference>
<dbReference type="InterPro" id="IPR046960">
    <property type="entry name" value="PPR_At4g14850-like_plant"/>
</dbReference>
<feature type="repeat" description="PPR" evidence="2">
    <location>
        <begin position="119"/>
        <end position="153"/>
    </location>
</feature>
<gene>
    <name evidence="3" type="ORF">ILEXP_LOCUS6211</name>
</gene>
<dbReference type="Pfam" id="PF13041">
    <property type="entry name" value="PPR_2"/>
    <property type="match status" value="2"/>
</dbReference>
<organism evidence="3 4">
    <name type="scientific">Ilex paraguariensis</name>
    <name type="common">yerba mate</name>
    <dbReference type="NCBI Taxonomy" id="185542"/>
    <lineage>
        <taxon>Eukaryota</taxon>
        <taxon>Viridiplantae</taxon>
        <taxon>Streptophyta</taxon>
        <taxon>Embryophyta</taxon>
        <taxon>Tracheophyta</taxon>
        <taxon>Spermatophyta</taxon>
        <taxon>Magnoliopsida</taxon>
        <taxon>eudicotyledons</taxon>
        <taxon>Gunneridae</taxon>
        <taxon>Pentapetalae</taxon>
        <taxon>asterids</taxon>
        <taxon>campanulids</taxon>
        <taxon>Aquifoliales</taxon>
        <taxon>Aquifoliaceae</taxon>
        <taxon>Ilex</taxon>
    </lineage>
</organism>
<feature type="repeat" description="PPR" evidence="2">
    <location>
        <begin position="221"/>
        <end position="255"/>
    </location>
</feature>
<protein>
    <recommendedName>
        <fullName evidence="5">Pentatricopeptide repeat-containing protein</fullName>
    </recommendedName>
</protein>
<sequence>MNRRFTSILCPTQSFSEVNTKVKDLVLKGLYDQALKLYKEQLHPFALSNESKNFVMPSVIKACAHTETHHLLGLQTHCNVLKTGSDLEPTISNSLISMYAKFSDPENARTLFVTMPQRDTISWNSMINCYIQNGYFLESLTLLKEMYMTGFVPKPELIASVLSVCVRTGNIRLGRVIHGLVIVDERMEKSIFLSTALVDFYWRCPDSLMAFRVFDRMELKNEVSWTAMVSGCVAQRDYAEVLDFFRAMQIEGTKPNRVTLLAILPACAEFGLIKHGEEIHGYAFRHGFDSECCFSSGLIHMYSKCGDALRPAKLIFERSAKKDVVMWSSIIASYSKGEDSGEEAIRLFNQMQRDGIEPNSVTLLAVISACTNLSSLSHGRGVHGYVLKSGFILEPFIGNSLINMYSKCGCLTHTHQIFKEMTQMDSISWSALISAYGLHGCGEEALQLFHEMQETGIEPDEVTILAILSACNHAGLVEEGQKLFSEAAKDDKITLTMAHYACHIDLLGKAGKLEDACDIIRIMPMKPSMRILSSLVSACKLYGRLKVAEMLAHKLIESEPENAANYTLLSMVYAESGYWTGVEEVREEMKLKGLKKSHGFSRIQLKNENLC</sequence>
<dbReference type="AlphaFoldDB" id="A0ABC8R497"/>
<proteinExistence type="predicted"/>
<comment type="caution">
    <text evidence="3">The sequence shown here is derived from an EMBL/GenBank/DDBJ whole genome shotgun (WGS) entry which is preliminary data.</text>
</comment>
<keyword evidence="1" id="KW-0677">Repeat</keyword>
<dbReference type="Proteomes" id="UP001642360">
    <property type="component" value="Unassembled WGS sequence"/>
</dbReference>
<dbReference type="FunFam" id="1.25.40.10:FF:000090">
    <property type="entry name" value="Pentatricopeptide repeat-containing protein, chloroplastic"/>
    <property type="match status" value="1"/>
</dbReference>
<evidence type="ECO:0008006" key="5">
    <source>
        <dbReference type="Google" id="ProtNLM"/>
    </source>
</evidence>
<feature type="repeat" description="PPR" evidence="2">
    <location>
        <begin position="425"/>
        <end position="459"/>
    </location>
</feature>
<dbReference type="InterPro" id="IPR046848">
    <property type="entry name" value="E_motif"/>
</dbReference>
<dbReference type="PANTHER" id="PTHR47926:SF347">
    <property type="entry name" value="PENTATRICOPEPTIDE REPEAT-CONTAINING PROTEIN"/>
    <property type="match status" value="1"/>
</dbReference>
<dbReference type="InterPro" id="IPR011990">
    <property type="entry name" value="TPR-like_helical_dom_sf"/>
</dbReference>
<dbReference type="NCBIfam" id="TIGR00756">
    <property type="entry name" value="PPR"/>
    <property type="match status" value="4"/>
</dbReference>
<dbReference type="Pfam" id="PF01535">
    <property type="entry name" value="PPR"/>
    <property type="match status" value="4"/>
</dbReference>
<reference evidence="3 4" key="1">
    <citation type="submission" date="2024-02" db="EMBL/GenBank/DDBJ databases">
        <authorList>
            <person name="Vignale AGUSTIN F."/>
            <person name="Sosa J E."/>
            <person name="Modenutti C."/>
        </authorList>
    </citation>
    <scope>NUCLEOTIDE SEQUENCE [LARGE SCALE GENOMIC DNA]</scope>
</reference>
<evidence type="ECO:0000313" key="3">
    <source>
        <dbReference type="EMBL" id="CAK9138857.1"/>
    </source>
</evidence>
<evidence type="ECO:0000256" key="2">
    <source>
        <dbReference type="PROSITE-ProRule" id="PRU00708"/>
    </source>
</evidence>
<dbReference type="PANTHER" id="PTHR47926">
    <property type="entry name" value="PENTATRICOPEPTIDE REPEAT-CONTAINING PROTEIN"/>
    <property type="match status" value="1"/>
</dbReference>
<dbReference type="InterPro" id="IPR002885">
    <property type="entry name" value="PPR_rpt"/>
</dbReference>
<dbReference type="Pfam" id="PF20431">
    <property type="entry name" value="E_motif"/>
    <property type="match status" value="1"/>
</dbReference>
<dbReference type="Gene3D" id="1.25.40.10">
    <property type="entry name" value="Tetratricopeptide repeat domain"/>
    <property type="match status" value="5"/>
</dbReference>
<dbReference type="EMBL" id="CAUOFW020000923">
    <property type="protein sequence ID" value="CAK9138857.1"/>
    <property type="molecule type" value="Genomic_DNA"/>
</dbReference>
<name>A0ABC8R497_9AQUA</name>
<dbReference type="FunFam" id="1.25.40.10:FF:000351">
    <property type="entry name" value="Pentatricopeptide repeat-containing protein"/>
    <property type="match status" value="1"/>
</dbReference>
<evidence type="ECO:0000313" key="4">
    <source>
        <dbReference type="Proteomes" id="UP001642360"/>
    </source>
</evidence>
<accession>A0ABC8R497</accession>